<dbReference type="OrthoDB" id="635050at2759"/>
<dbReference type="GeneID" id="109706216"/>
<reference evidence="7" key="1">
    <citation type="journal article" date="2015" name="Nat. Genet.">
        <title>The pineapple genome and the evolution of CAM photosynthesis.</title>
        <authorList>
            <person name="Ming R."/>
            <person name="VanBuren R."/>
            <person name="Wai C.M."/>
            <person name="Tang H."/>
            <person name="Schatz M.C."/>
            <person name="Bowers J.E."/>
            <person name="Lyons E."/>
            <person name="Wang M.L."/>
            <person name="Chen J."/>
            <person name="Biggers E."/>
            <person name="Zhang J."/>
            <person name="Huang L."/>
            <person name="Zhang L."/>
            <person name="Miao W."/>
            <person name="Zhang J."/>
            <person name="Ye Z."/>
            <person name="Miao C."/>
            <person name="Lin Z."/>
            <person name="Wang H."/>
            <person name="Zhou H."/>
            <person name="Yim W.C."/>
            <person name="Priest H.D."/>
            <person name="Zheng C."/>
            <person name="Woodhouse M."/>
            <person name="Edger P.P."/>
            <person name="Guyot R."/>
            <person name="Guo H.B."/>
            <person name="Guo H."/>
            <person name="Zheng G."/>
            <person name="Singh R."/>
            <person name="Sharma A."/>
            <person name="Min X."/>
            <person name="Zheng Y."/>
            <person name="Lee H."/>
            <person name="Gurtowski J."/>
            <person name="Sedlazeck F.J."/>
            <person name="Harkess A."/>
            <person name="McKain M.R."/>
            <person name="Liao Z."/>
            <person name="Fang J."/>
            <person name="Liu J."/>
            <person name="Zhang X."/>
            <person name="Zhang Q."/>
            <person name="Hu W."/>
            <person name="Qin Y."/>
            <person name="Wang K."/>
            <person name="Chen L.Y."/>
            <person name="Shirley N."/>
            <person name="Lin Y.R."/>
            <person name="Liu L.Y."/>
            <person name="Hernandez A.G."/>
            <person name="Wright C.L."/>
            <person name="Bulone V."/>
            <person name="Tuskan G.A."/>
            <person name="Heath K."/>
            <person name="Zee F."/>
            <person name="Moore P.H."/>
            <person name="Sunkar R."/>
            <person name="Leebens-Mack J.H."/>
            <person name="Mockler T."/>
            <person name="Bennetzen J.L."/>
            <person name="Freeling M."/>
            <person name="Sankoff D."/>
            <person name="Paterson A.H."/>
            <person name="Zhu X."/>
            <person name="Yang X."/>
            <person name="Smith J.A."/>
            <person name="Cushman J.C."/>
            <person name="Paull R.E."/>
            <person name="Yu Q."/>
        </authorList>
    </citation>
    <scope>NUCLEOTIDE SEQUENCE [LARGE SCALE GENOMIC DNA]</scope>
    <source>
        <strain evidence="7">cv. F153</strain>
    </source>
</reference>
<dbReference type="InterPro" id="IPR032872">
    <property type="entry name" value="WAK_assoc_C"/>
</dbReference>
<protein>
    <submittedName>
        <fullName evidence="8">Uncharacterized protein LOC109706216</fullName>
    </submittedName>
</protein>
<dbReference type="PANTHER" id="PTHR33138:SF1">
    <property type="entry name" value="OS01G0113900 PROTEIN"/>
    <property type="match status" value="1"/>
</dbReference>
<feature type="signal peptide" evidence="4">
    <location>
        <begin position="1"/>
        <end position="26"/>
    </location>
</feature>
<evidence type="ECO:0000313" key="7">
    <source>
        <dbReference type="Proteomes" id="UP000515123"/>
    </source>
</evidence>
<feature type="domain" description="Wall-associated receptor kinase galacturonan-binding" evidence="5">
    <location>
        <begin position="33"/>
        <end position="105"/>
    </location>
</feature>
<dbReference type="PANTHER" id="PTHR33138">
    <property type="entry name" value="OS01G0690200 PROTEIN"/>
    <property type="match status" value="1"/>
</dbReference>
<evidence type="ECO:0000256" key="3">
    <source>
        <dbReference type="ARBA" id="ARBA00023180"/>
    </source>
</evidence>
<dbReference type="InterPro" id="IPR025287">
    <property type="entry name" value="WAK_GUB"/>
</dbReference>
<dbReference type="Pfam" id="PF13947">
    <property type="entry name" value="GUB_WAK_bind"/>
    <property type="match status" value="1"/>
</dbReference>
<dbReference type="GO" id="GO:0030247">
    <property type="term" value="F:polysaccharide binding"/>
    <property type="evidence" value="ECO:0007669"/>
    <property type="project" value="InterPro"/>
</dbReference>
<keyword evidence="7" id="KW-1185">Reference proteome</keyword>
<evidence type="ECO:0000256" key="2">
    <source>
        <dbReference type="ARBA" id="ARBA00022729"/>
    </source>
</evidence>
<evidence type="ECO:0000313" key="8">
    <source>
        <dbReference type="RefSeq" id="XP_020082611.1"/>
    </source>
</evidence>
<name>A0A6P5EGN7_ANACO</name>
<feature type="chain" id="PRO_5028414912" evidence="4">
    <location>
        <begin position="27"/>
        <end position="279"/>
    </location>
</feature>
<dbReference type="AlphaFoldDB" id="A0A6P5EGN7"/>
<dbReference type="Proteomes" id="UP000515123">
    <property type="component" value="Unplaced"/>
</dbReference>
<evidence type="ECO:0000256" key="1">
    <source>
        <dbReference type="ARBA" id="ARBA00004167"/>
    </source>
</evidence>
<keyword evidence="2 4" id="KW-0732">Signal</keyword>
<organism evidence="7 8">
    <name type="scientific">Ananas comosus</name>
    <name type="common">Pineapple</name>
    <name type="synonym">Ananas ananas</name>
    <dbReference type="NCBI Taxonomy" id="4615"/>
    <lineage>
        <taxon>Eukaryota</taxon>
        <taxon>Viridiplantae</taxon>
        <taxon>Streptophyta</taxon>
        <taxon>Embryophyta</taxon>
        <taxon>Tracheophyta</taxon>
        <taxon>Spermatophyta</taxon>
        <taxon>Magnoliopsida</taxon>
        <taxon>Liliopsida</taxon>
        <taxon>Poales</taxon>
        <taxon>Bromeliaceae</taxon>
        <taxon>Bromelioideae</taxon>
        <taxon>Ananas</taxon>
    </lineage>
</organism>
<accession>A0A6P5EGN7</accession>
<evidence type="ECO:0000256" key="4">
    <source>
        <dbReference type="SAM" id="SignalP"/>
    </source>
</evidence>
<dbReference type="Pfam" id="PF14380">
    <property type="entry name" value="WAK_assoc"/>
    <property type="match status" value="1"/>
</dbReference>
<dbReference type="RefSeq" id="XP_020082611.1">
    <property type="nucleotide sequence ID" value="XM_020227022.1"/>
</dbReference>
<evidence type="ECO:0000259" key="6">
    <source>
        <dbReference type="Pfam" id="PF14380"/>
    </source>
</evidence>
<comment type="subcellular location">
    <subcellularLocation>
        <location evidence="1">Membrane</location>
        <topology evidence="1">Single-pass membrane protein</topology>
    </subcellularLocation>
</comment>
<keyword evidence="3" id="KW-0325">Glycoprotein</keyword>
<proteinExistence type="predicted"/>
<dbReference type="GO" id="GO:0016020">
    <property type="term" value="C:membrane"/>
    <property type="evidence" value="ECO:0007669"/>
    <property type="project" value="UniProtKB-SubCell"/>
</dbReference>
<reference evidence="8" key="2">
    <citation type="submission" date="2025-08" db="UniProtKB">
        <authorList>
            <consortium name="RefSeq"/>
        </authorList>
    </citation>
    <scope>IDENTIFICATION</scope>
    <source>
        <tissue evidence="8">Leaf</tissue>
    </source>
</reference>
<sequence>MPSSIPILLLPVLSFLSLLAITFSSSDDPSINCSSSSTCGGVSISYPFWRSDGPPSFSAVHCGYPGFGIACELEDKQQPILQIGSDHYYKVTNIDYTNRTINLTDMDVVLATPDTIGCPRSLHNFTFSSDVASSLNYTGADANLTFFFGCSVNDPSPWNDFPQQNVIPCVGYGDKSSFVFPSNGIPPEIRAVPCEDVVVAPVLLHFLATYDFIEALNHGFQLAWIAGAPEGCEECERSGRRCCFNQTRSFCSDATPAGYCPGMASCLPALSSTSFALTK</sequence>
<gene>
    <name evidence="8" type="primary">LOC109706216</name>
</gene>
<evidence type="ECO:0000259" key="5">
    <source>
        <dbReference type="Pfam" id="PF13947"/>
    </source>
</evidence>
<feature type="domain" description="Wall-associated receptor kinase C-terminal" evidence="6">
    <location>
        <begin position="192"/>
        <end position="249"/>
    </location>
</feature>